<dbReference type="Proteomes" id="UP000002695">
    <property type="component" value="Chromosome"/>
</dbReference>
<dbReference type="EMBL" id="CP001363">
    <property type="protein sequence ID" value="ACY90477.1"/>
    <property type="molecule type" value="Genomic_DNA"/>
</dbReference>
<evidence type="ECO:0000313" key="1">
    <source>
        <dbReference type="EMBL" id="ACY90477.1"/>
    </source>
</evidence>
<organism evidence="1 2">
    <name type="scientific">Salmonella typhimurium (strain 14028s / SGSC 2262)</name>
    <dbReference type="NCBI Taxonomy" id="588858"/>
    <lineage>
        <taxon>Bacteria</taxon>
        <taxon>Pseudomonadati</taxon>
        <taxon>Pseudomonadota</taxon>
        <taxon>Gammaproteobacteria</taxon>
        <taxon>Enterobacterales</taxon>
        <taxon>Enterobacteriaceae</taxon>
        <taxon>Salmonella</taxon>
    </lineage>
</organism>
<dbReference type="AlphaFoldDB" id="A0A0F6B7H9"/>
<dbReference type="HOGENOM" id="CLU_3172908_0_0_6"/>
<name>A0A0F6B7H9_SALT1</name>
<keyword evidence="2" id="KW-1185">Reference proteome</keyword>
<gene>
    <name evidence="1" type="ordered locus">STM14_4081</name>
</gene>
<evidence type="ECO:0000313" key="2">
    <source>
        <dbReference type="Proteomes" id="UP000002695"/>
    </source>
</evidence>
<sequence length="47" mass="5307">MLQNNPDSITKYEGDGCDPLKRQYLLSAGSSCLSRRIVTKKLFQAFI</sequence>
<dbReference type="KEGG" id="seo:STM14_4081"/>
<protein>
    <submittedName>
        <fullName evidence="1">Uncharacterized protein</fullName>
    </submittedName>
</protein>
<reference evidence="1 2" key="1">
    <citation type="journal article" date="2010" name="J. Bacteriol.">
        <title>Short-term signatures of evolutionary change in the Salmonella enterica serovar typhimurium 14028 genome.</title>
        <authorList>
            <person name="Jarvik T."/>
            <person name="Smillie C."/>
            <person name="Groisman E.A."/>
            <person name="Ochman H."/>
        </authorList>
    </citation>
    <scope>NUCLEOTIDE SEQUENCE [LARGE SCALE GENOMIC DNA]</scope>
    <source>
        <strain evidence="2">14028s / SGSC 2262</strain>
    </source>
</reference>
<proteinExistence type="predicted"/>
<accession>A0A0F6B7H9</accession>